<organism evidence="6 7">
    <name type="scientific">Racocetra fulgida</name>
    <dbReference type="NCBI Taxonomy" id="60492"/>
    <lineage>
        <taxon>Eukaryota</taxon>
        <taxon>Fungi</taxon>
        <taxon>Fungi incertae sedis</taxon>
        <taxon>Mucoromycota</taxon>
        <taxon>Glomeromycotina</taxon>
        <taxon>Glomeromycetes</taxon>
        <taxon>Diversisporales</taxon>
        <taxon>Gigasporaceae</taxon>
        <taxon>Racocetra</taxon>
    </lineage>
</organism>
<evidence type="ECO:0000313" key="6">
    <source>
        <dbReference type="EMBL" id="CAG8778666.1"/>
    </source>
</evidence>
<evidence type="ECO:0000313" key="7">
    <source>
        <dbReference type="Proteomes" id="UP000789396"/>
    </source>
</evidence>
<dbReference type="SUPFAM" id="SSF140996">
    <property type="entry name" value="Hermes dimerisation domain"/>
    <property type="match status" value="1"/>
</dbReference>
<keyword evidence="7" id="KW-1185">Reference proteome</keyword>
<evidence type="ECO:0000256" key="5">
    <source>
        <dbReference type="ARBA" id="ARBA00023242"/>
    </source>
</evidence>
<feature type="non-terminal residue" evidence="6">
    <location>
        <position position="230"/>
    </location>
</feature>
<dbReference type="EMBL" id="CAJVPZ010051181">
    <property type="protein sequence ID" value="CAG8778666.1"/>
    <property type="molecule type" value="Genomic_DNA"/>
</dbReference>
<evidence type="ECO:0000256" key="3">
    <source>
        <dbReference type="ARBA" id="ARBA00022771"/>
    </source>
</evidence>
<evidence type="ECO:0000256" key="2">
    <source>
        <dbReference type="ARBA" id="ARBA00022723"/>
    </source>
</evidence>
<comment type="caution">
    <text evidence="6">The sequence shown here is derived from an EMBL/GenBank/DDBJ whole genome shotgun (WGS) entry which is preliminary data.</text>
</comment>
<keyword evidence="5" id="KW-0539">Nucleus</keyword>
<dbReference type="InterPro" id="IPR052035">
    <property type="entry name" value="ZnF_BED_domain_contain"/>
</dbReference>
<accession>A0A9N9JHE3</accession>
<dbReference type="OrthoDB" id="2440448at2759"/>
<dbReference type="GO" id="GO:0008270">
    <property type="term" value="F:zinc ion binding"/>
    <property type="evidence" value="ECO:0007669"/>
    <property type="project" value="UniProtKB-KW"/>
</dbReference>
<dbReference type="GO" id="GO:0005634">
    <property type="term" value="C:nucleus"/>
    <property type="evidence" value="ECO:0007669"/>
    <property type="project" value="UniProtKB-SubCell"/>
</dbReference>
<keyword evidence="3" id="KW-0863">Zinc-finger</keyword>
<sequence>MSESSTQYENFQTDSSFETDDIIDVAESEQTNELTSVCEHFSKEYDTNNELTSLICTICRLKYKPTNMPGTLAKHLYNKHSNLVGNRQSTLDKFVNKPYSRTDQQYLQLTDKIVDFIVCYQLPFSIVDNSYFITILNTFDARYQIPCRQTIRTQILNKYNSMRKIILEELEKPKKVSITCDIWSFVTMQSYLGVTVHFINNEWQLQHFLLDLLPLTRQHTAVNIKQAIMQ</sequence>
<gene>
    <name evidence="6" type="ORF">RFULGI_LOCUS15622</name>
</gene>
<proteinExistence type="predicted"/>
<reference evidence="6" key="1">
    <citation type="submission" date="2021-06" db="EMBL/GenBank/DDBJ databases">
        <authorList>
            <person name="Kallberg Y."/>
            <person name="Tangrot J."/>
            <person name="Rosling A."/>
        </authorList>
    </citation>
    <scope>NUCLEOTIDE SEQUENCE</scope>
    <source>
        <strain evidence="6">IN212</strain>
    </source>
</reference>
<dbReference type="InterPro" id="IPR012337">
    <property type="entry name" value="RNaseH-like_sf"/>
</dbReference>
<comment type="subcellular location">
    <subcellularLocation>
        <location evidence="1">Nucleus</location>
    </subcellularLocation>
</comment>
<protein>
    <submittedName>
        <fullName evidence="6">759_t:CDS:1</fullName>
    </submittedName>
</protein>
<dbReference type="AlphaFoldDB" id="A0A9N9JHE3"/>
<dbReference type="PANTHER" id="PTHR46481:SF10">
    <property type="entry name" value="ZINC FINGER BED DOMAIN-CONTAINING PROTEIN 39"/>
    <property type="match status" value="1"/>
</dbReference>
<dbReference type="PANTHER" id="PTHR46481">
    <property type="entry name" value="ZINC FINGER BED DOMAIN-CONTAINING PROTEIN 4"/>
    <property type="match status" value="1"/>
</dbReference>
<dbReference type="SUPFAM" id="SSF53098">
    <property type="entry name" value="Ribonuclease H-like"/>
    <property type="match status" value="1"/>
</dbReference>
<dbReference type="Proteomes" id="UP000789396">
    <property type="component" value="Unassembled WGS sequence"/>
</dbReference>
<keyword evidence="4" id="KW-0862">Zinc</keyword>
<keyword evidence="2" id="KW-0479">Metal-binding</keyword>
<evidence type="ECO:0000256" key="1">
    <source>
        <dbReference type="ARBA" id="ARBA00004123"/>
    </source>
</evidence>
<name>A0A9N9JHE3_9GLOM</name>
<evidence type="ECO:0000256" key="4">
    <source>
        <dbReference type="ARBA" id="ARBA00022833"/>
    </source>
</evidence>